<accession>A0A4U5NIC7</accession>
<protein>
    <submittedName>
        <fullName evidence="4">Uncharacterized protein</fullName>
    </submittedName>
</protein>
<proteinExistence type="predicted"/>
<evidence type="ECO:0000256" key="2">
    <source>
        <dbReference type="SAM" id="MobiDB-lite"/>
    </source>
</evidence>
<evidence type="ECO:0000313" key="4">
    <source>
        <dbReference type="EMBL" id="TKR82473.1"/>
    </source>
</evidence>
<dbReference type="Proteomes" id="UP000298663">
    <property type="component" value="Unassembled WGS sequence"/>
</dbReference>
<dbReference type="Gene3D" id="1.20.5.340">
    <property type="match status" value="1"/>
</dbReference>
<evidence type="ECO:0000313" key="5">
    <source>
        <dbReference type="Proteomes" id="UP000298663"/>
    </source>
</evidence>
<comment type="caution">
    <text evidence="4">The sequence shown here is derived from an EMBL/GenBank/DDBJ whole genome shotgun (WGS) entry which is preliminary data.</text>
</comment>
<name>A0A4U5NIC7_STECR</name>
<evidence type="ECO:0000256" key="1">
    <source>
        <dbReference type="SAM" id="Coils"/>
    </source>
</evidence>
<keyword evidence="3" id="KW-0472">Membrane</keyword>
<feature type="transmembrane region" description="Helical" evidence="3">
    <location>
        <begin position="212"/>
        <end position="234"/>
    </location>
</feature>
<gene>
    <name evidence="4" type="ORF">L596_016193</name>
</gene>
<dbReference type="EMBL" id="AZBU02000004">
    <property type="protein sequence ID" value="TKR82473.1"/>
    <property type="molecule type" value="Genomic_DNA"/>
</dbReference>
<organism evidence="4 5">
    <name type="scientific">Steinernema carpocapsae</name>
    <name type="common">Entomopathogenic nematode</name>
    <dbReference type="NCBI Taxonomy" id="34508"/>
    <lineage>
        <taxon>Eukaryota</taxon>
        <taxon>Metazoa</taxon>
        <taxon>Ecdysozoa</taxon>
        <taxon>Nematoda</taxon>
        <taxon>Chromadorea</taxon>
        <taxon>Rhabditida</taxon>
        <taxon>Tylenchina</taxon>
        <taxon>Panagrolaimomorpha</taxon>
        <taxon>Strongyloidoidea</taxon>
        <taxon>Steinernematidae</taxon>
        <taxon>Steinernema</taxon>
    </lineage>
</organism>
<keyword evidence="5" id="KW-1185">Reference proteome</keyword>
<dbReference type="AlphaFoldDB" id="A0A4U5NIC7"/>
<reference evidence="4 5" key="1">
    <citation type="journal article" date="2015" name="Genome Biol.">
        <title>Comparative genomics of Steinernema reveals deeply conserved gene regulatory networks.</title>
        <authorList>
            <person name="Dillman A.R."/>
            <person name="Macchietto M."/>
            <person name="Porter C.F."/>
            <person name="Rogers A."/>
            <person name="Williams B."/>
            <person name="Antoshechkin I."/>
            <person name="Lee M.M."/>
            <person name="Goodwin Z."/>
            <person name="Lu X."/>
            <person name="Lewis E.E."/>
            <person name="Goodrich-Blair H."/>
            <person name="Stock S.P."/>
            <person name="Adams B.J."/>
            <person name="Sternberg P.W."/>
            <person name="Mortazavi A."/>
        </authorList>
    </citation>
    <scope>NUCLEOTIDE SEQUENCE [LARGE SCALE GENOMIC DNA]</scope>
    <source>
        <strain evidence="4 5">ALL</strain>
    </source>
</reference>
<keyword evidence="3" id="KW-0812">Transmembrane</keyword>
<sequence length="235" mass="26908">MSTRSLRAKIQQKLAFLIEELNKPEIEIVVNDNGCESQHYAEDFECESEWEFQKHWESCDENSCCECCEVVGDENDSCSCEEDFEDEGVSEDDSDCECGQDEEDEADVSDASEATFALSESEEEEDSNEEYDGEHDAEYQLNEAEEEGALNPLAVSELETRVTGLQEELRQLKEELTKAKEDLVDCNAGIIELDERLENWESDYYGFTFGDMIWAGIDFLGCFFVLFSILVLYFF</sequence>
<feature type="region of interest" description="Disordered" evidence="2">
    <location>
        <begin position="86"/>
        <end position="110"/>
    </location>
</feature>
<evidence type="ECO:0000256" key="3">
    <source>
        <dbReference type="SAM" id="Phobius"/>
    </source>
</evidence>
<keyword evidence="1" id="KW-0175">Coiled coil</keyword>
<keyword evidence="3" id="KW-1133">Transmembrane helix</keyword>
<feature type="coiled-coil region" evidence="1">
    <location>
        <begin position="155"/>
        <end position="189"/>
    </location>
</feature>
<reference evidence="4 5" key="2">
    <citation type="journal article" date="2019" name="G3 (Bethesda)">
        <title>Hybrid Assembly of the Genome of the Entomopathogenic Nematode Steinernema carpocapsae Identifies the X-Chromosome.</title>
        <authorList>
            <person name="Serra L."/>
            <person name="Macchietto M."/>
            <person name="Macias-Munoz A."/>
            <person name="McGill C.J."/>
            <person name="Rodriguez I.M."/>
            <person name="Rodriguez B."/>
            <person name="Murad R."/>
            <person name="Mortazavi A."/>
        </authorList>
    </citation>
    <scope>NUCLEOTIDE SEQUENCE [LARGE SCALE GENOMIC DNA]</scope>
    <source>
        <strain evidence="4 5">ALL</strain>
    </source>
</reference>